<evidence type="ECO:0000313" key="2">
    <source>
        <dbReference type="EMBL" id="ELK16862.1"/>
    </source>
</evidence>
<feature type="region of interest" description="Disordered" evidence="1">
    <location>
        <begin position="127"/>
        <end position="209"/>
    </location>
</feature>
<dbReference type="Proteomes" id="UP000010552">
    <property type="component" value="Unassembled WGS sequence"/>
</dbReference>
<dbReference type="InParanoid" id="L5KZP5"/>
<proteinExistence type="predicted"/>
<protein>
    <submittedName>
        <fullName evidence="2">Uncharacterized protein</fullName>
    </submittedName>
</protein>
<accession>L5KZP5</accession>
<sequence length="220" mass="23416">MDEGPGRRLRLQGPEDPERRREPDPGPAAGTGDADRGPRKLRRESVPGASGRELGRTPGWTPTQHESNVSREQDSAGRAGLPEIGLLAPPRHGSVLGSGVRREDRGVSLDADAVPCLAHGVMTPTATHVISEVPLQELDPGSSVKMGRQYDKATAPRASRHDSSRQPSSKAADTPKERRAGVRRLRKGGRQGSLALPPKSAPTASSELPLQCPLCPLLKL</sequence>
<gene>
    <name evidence="2" type="ORF">PAL_GLEAN10004707</name>
</gene>
<keyword evidence="3" id="KW-1185">Reference proteome</keyword>
<evidence type="ECO:0000256" key="1">
    <source>
        <dbReference type="SAM" id="MobiDB-lite"/>
    </source>
</evidence>
<name>L5KZP5_PTEAL</name>
<evidence type="ECO:0000313" key="3">
    <source>
        <dbReference type="Proteomes" id="UP000010552"/>
    </source>
</evidence>
<feature type="region of interest" description="Disordered" evidence="1">
    <location>
        <begin position="1"/>
        <end position="100"/>
    </location>
</feature>
<dbReference type="EMBL" id="KB030428">
    <property type="protein sequence ID" value="ELK16862.1"/>
    <property type="molecule type" value="Genomic_DNA"/>
</dbReference>
<dbReference type="AlphaFoldDB" id="L5KZP5"/>
<organism evidence="2 3">
    <name type="scientific">Pteropus alecto</name>
    <name type="common">Black flying fox</name>
    <dbReference type="NCBI Taxonomy" id="9402"/>
    <lineage>
        <taxon>Eukaryota</taxon>
        <taxon>Metazoa</taxon>
        <taxon>Chordata</taxon>
        <taxon>Craniata</taxon>
        <taxon>Vertebrata</taxon>
        <taxon>Euteleostomi</taxon>
        <taxon>Mammalia</taxon>
        <taxon>Eutheria</taxon>
        <taxon>Laurasiatheria</taxon>
        <taxon>Chiroptera</taxon>
        <taxon>Yinpterochiroptera</taxon>
        <taxon>Pteropodoidea</taxon>
        <taxon>Pteropodidae</taxon>
        <taxon>Pteropodinae</taxon>
        <taxon>Pteropus</taxon>
    </lineage>
</organism>
<reference evidence="3" key="1">
    <citation type="journal article" date="2013" name="Science">
        <title>Comparative analysis of bat genomes provides insight into the evolution of flight and immunity.</title>
        <authorList>
            <person name="Zhang G."/>
            <person name="Cowled C."/>
            <person name="Shi Z."/>
            <person name="Huang Z."/>
            <person name="Bishop-Lilly K.A."/>
            <person name="Fang X."/>
            <person name="Wynne J.W."/>
            <person name="Xiong Z."/>
            <person name="Baker M.L."/>
            <person name="Zhao W."/>
            <person name="Tachedjian M."/>
            <person name="Zhu Y."/>
            <person name="Zhou P."/>
            <person name="Jiang X."/>
            <person name="Ng J."/>
            <person name="Yang L."/>
            <person name="Wu L."/>
            <person name="Xiao J."/>
            <person name="Feng Y."/>
            <person name="Chen Y."/>
            <person name="Sun X."/>
            <person name="Zhang Y."/>
            <person name="Marsh G.A."/>
            <person name="Crameri G."/>
            <person name="Broder C.C."/>
            <person name="Frey K.G."/>
            <person name="Wang L.F."/>
            <person name="Wang J."/>
        </authorList>
    </citation>
    <scope>NUCLEOTIDE SEQUENCE [LARGE SCALE GENOMIC DNA]</scope>
</reference>